<gene>
    <name evidence="5" type="ORF">ACFSXZ_33390</name>
</gene>
<dbReference type="InterPro" id="IPR050922">
    <property type="entry name" value="LytR/CpsA/Psr_CW_biosynth"/>
</dbReference>
<dbReference type="Pfam" id="PF13399">
    <property type="entry name" value="LytR_C"/>
    <property type="match status" value="1"/>
</dbReference>
<dbReference type="NCBIfam" id="TIGR00350">
    <property type="entry name" value="lytR_cpsA_psr"/>
    <property type="match status" value="1"/>
</dbReference>
<evidence type="ECO:0000313" key="5">
    <source>
        <dbReference type="EMBL" id="MFD2421235.1"/>
    </source>
</evidence>
<dbReference type="RefSeq" id="WP_378269702.1">
    <property type="nucleotide sequence ID" value="NZ_JBHUKR010000021.1"/>
</dbReference>
<name>A0ABW5G2P3_9PSEU</name>
<feature type="region of interest" description="Disordered" evidence="2">
    <location>
        <begin position="340"/>
        <end position="365"/>
    </location>
</feature>
<dbReference type="Gene3D" id="3.40.630.190">
    <property type="entry name" value="LCP protein"/>
    <property type="match status" value="1"/>
</dbReference>
<evidence type="ECO:0000313" key="6">
    <source>
        <dbReference type="Proteomes" id="UP001597417"/>
    </source>
</evidence>
<comment type="similarity">
    <text evidence="1">Belongs to the LytR/CpsA/Psr (LCP) family.</text>
</comment>
<dbReference type="EMBL" id="JBHUKR010000021">
    <property type="protein sequence ID" value="MFD2421235.1"/>
    <property type="molecule type" value="Genomic_DNA"/>
</dbReference>
<accession>A0ABW5G2P3</accession>
<feature type="domain" description="Cell envelope-related transcriptional attenuator" evidence="3">
    <location>
        <begin position="92"/>
        <end position="261"/>
    </location>
</feature>
<organism evidence="5 6">
    <name type="scientific">Amycolatopsis pigmentata</name>
    <dbReference type="NCBI Taxonomy" id="450801"/>
    <lineage>
        <taxon>Bacteria</taxon>
        <taxon>Bacillati</taxon>
        <taxon>Actinomycetota</taxon>
        <taxon>Actinomycetes</taxon>
        <taxon>Pseudonocardiales</taxon>
        <taxon>Pseudonocardiaceae</taxon>
        <taxon>Amycolatopsis</taxon>
    </lineage>
</organism>
<evidence type="ECO:0000259" key="4">
    <source>
        <dbReference type="Pfam" id="PF13399"/>
    </source>
</evidence>
<reference evidence="6" key="1">
    <citation type="journal article" date="2019" name="Int. J. Syst. Evol. Microbiol.">
        <title>The Global Catalogue of Microorganisms (GCM) 10K type strain sequencing project: providing services to taxonomists for standard genome sequencing and annotation.</title>
        <authorList>
            <consortium name="The Broad Institute Genomics Platform"/>
            <consortium name="The Broad Institute Genome Sequencing Center for Infectious Disease"/>
            <person name="Wu L."/>
            <person name="Ma J."/>
        </authorList>
    </citation>
    <scope>NUCLEOTIDE SEQUENCE [LARGE SCALE GENOMIC DNA]</scope>
    <source>
        <strain evidence="6">CGMCC 4.7645</strain>
    </source>
</reference>
<feature type="compositionally biased region" description="Low complexity" evidence="2">
    <location>
        <begin position="350"/>
        <end position="359"/>
    </location>
</feature>
<feature type="domain" description="LytR/CpsA/Psr regulator C-terminal" evidence="4">
    <location>
        <begin position="367"/>
        <end position="452"/>
    </location>
</feature>
<dbReference type="PANTHER" id="PTHR33392">
    <property type="entry name" value="POLYISOPRENYL-TEICHOIC ACID--PEPTIDOGLYCAN TEICHOIC ACID TRANSFERASE TAGU"/>
    <property type="match status" value="1"/>
</dbReference>
<proteinExistence type="inferred from homology"/>
<protein>
    <submittedName>
        <fullName evidence="5">LCP family protein</fullName>
    </submittedName>
</protein>
<dbReference type="Gene3D" id="3.30.70.2390">
    <property type="match status" value="1"/>
</dbReference>
<evidence type="ECO:0000256" key="2">
    <source>
        <dbReference type="SAM" id="MobiDB-lite"/>
    </source>
</evidence>
<feature type="region of interest" description="Disordered" evidence="2">
    <location>
        <begin position="472"/>
        <end position="492"/>
    </location>
</feature>
<dbReference type="Proteomes" id="UP001597417">
    <property type="component" value="Unassembled WGS sequence"/>
</dbReference>
<evidence type="ECO:0000259" key="3">
    <source>
        <dbReference type="Pfam" id="PF03816"/>
    </source>
</evidence>
<sequence>MGVSRVMGRAAVGLVSLLVLSGTGYGWAQMNRLVSGLATANVIDPEATVSVADEQNILLVGLDSRNDAQGNPLPQSLLDELHAGDGSDGGDNTDTMILVHIPAGGGDAVAFSIPRDSYVRLAGGFGSHKINSAYTYAEVAARQTLQSKGVAGNSLNVQAAQAGAKNAIQTVEQFTGLTVNHFASVNLVGFYDISQAIGGVPVCLNQAVNDTFSGAKFPAGPQTVAGKQALAFVRQRHGLLNGDLDRIKRQQAFMASMAHTVLSTGTLTDTAKLNALVDAVKKTITLDQGWDILSFAQQLRSMSAGKIKFETIPVLDVDYQTSDGDSIQVDPAQVKKFISGAIGGPPESAPPATTTAPPSDGLHGSANVTVDVDNGAGVNGLAARLLRDLGAHGYSMGAATSISTRKGTVVSYGSGDRAEAQKLATFLGNDVTVSLNPSLRAGHLRVLLGSGYSGPDSAPDVGSQSAVGVKAVPPSTSIAPPPITAGDQNCVN</sequence>
<evidence type="ECO:0000256" key="1">
    <source>
        <dbReference type="ARBA" id="ARBA00006068"/>
    </source>
</evidence>
<dbReference type="InterPro" id="IPR027381">
    <property type="entry name" value="LytR/CpsA/Psr_C"/>
</dbReference>
<comment type="caution">
    <text evidence="5">The sequence shown here is derived from an EMBL/GenBank/DDBJ whole genome shotgun (WGS) entry which is preliminary data.</text>
</comment>
<dbReference type="PANTHER" id="PTHR33392:SF6">
    <property type="entry name" value="POLYISOPRENYL-TEICHOIC ACID--PEPTIDOGLYCAN TEICHOIC ACID TRANSFERASE TAGU"/>
    <property type="match status" value="1"/>
</dbReference>
<dbReference type="Pfam" id="PF03816">
    <property type="entry name" value="LytR_cpsA_psr"/>
    <property type="match status" value="1"/>
</dbReference>
<dbReference type="InterPro" id="IPR004474">
    <property type="entry name" value="LytR_CpsA_psr"/>
</dbReference>
<keyword evidence="6" id="KW-1185">Reference proteome</keyword>